<proteinExistence type="predicted"/>
<dbReference type="AlphaFoldDB" id="A0A919JE34"/>
<sequence>MDNWDPAGLTVVLAVLIAALAAYVTGCVHQWSRQGLERRAAFCRGYDHAAGALITVAGPRRGGDHQPNRTAASPHSPIATHLPKDR</sequence>
<dbReference type="Proteomes" id="UP000647172">
    <property type="component" value="Unassembled WGS sequence"/>
</dbReference>
<evidence type="ECO:0000256" key="1">
    <source>
        <dbReference type="SAM" id="MobiDB-lite"/>
    </source>
</evidence>
<organism evidence="2 3">
    <name type="scientific">Actinoplanes nipponensis</name>
    <dbReference type="NCBI Taxonomy" id="135950"/>
    <lineage>
        <taxon>Bacteria</taxon>
        <taxon>Bacillati</taxon>
        <taxon>Actinomycetota</taxon>
        <taxon>Actinomycetes</taxon>
        <taxon>Micromonosporales</taxon>
        <taxon>Micromonosporaceae</taxon>
        <taxon>Actinoplanes</taxon>
    </lineage>
</organism>
<name>A0A919JE34_9ACTN</name>
<accession>A0A919JE34</accession>
<reference evidence="2" key="1">
    <citation type="submission" date="2021-01" db="EMBL/GenBank/DDBJ databases">
        <title>Whole genome shotgun sequence of Actinoplanes nipponensis NBRC 14063.</title>
        <authorList>
            <person name="Komaki H."/>
            <person name="Tamura T."/>
        </authorList>
    </citation>
    <scope>NUCLEOTIDE SEQUENCE</scope>
    <source>
        <strain evidence="2">NBRC 14063</strain>
    </source>
</reference>
<dbReference type="EMBL" id="BOMQ01000016">
    <property type="protein sequence ID" value="GIE47680.1"/>
    <property type="molecule type" value="Genomic_DNA"/>
</dbReference>
<evidence type="ECO:0000313" key="2">
    <source>
        <dbReference type="EMBL" id="GIE47680.1"/>
    </source>
</evidence>
<gene>
    <name evidence="2" type="ORF">Ani05nite_12140</name>
</gene>
<comment type="caution">
    <text evidence="2">The sequence shown here is derived from an EMBL/GenBank/DDBJ whole genome shotgun (WGS) entry which is preliminary data.</text>
</comment>
<feature type="region of interest" description="Disordered" evidence="1">
    <location>
        <begin position="58"/>
        <end position="86"/>
    </location>
</feature>
<protein>
    <submittedName>
        <fullName evidence="2">Uncharacterized protein</fullName>
    </submittedName>
</protein>
<keyword evidence="3" id="KW-1185">Reference proteome</keyword>
<evidence type="ECO:0000313" key="3">
    <source>
        <dbReference type="Proteomes" id="UP000647172"/>
    </source>
</evidence>